<comment type="caution">
    <text evidence="5">The sequence shown here is derived from an EMBL/GenBank/DDBJ whole genome shotgun (WGS) entry which is preliminary data.</text>
</comment>
<keyword evidence="3" id="KW-0045">Antibiotic biosynthesis</keyword>
<evidence type="ECO:0000313" key="6">
    <source>
        <dbReference type="Proteomes" id="UP000019918"/>
    </source>
</evidence>
<dbReference type="STRING" id="69222.BG55_10315"/>
<dbReference type="GO" id="GO:0017000">
    <property type="term" value="P:antibiotic biosynthetic process"/>
    <property type="evidence" value="ECO:0007669"/>
    <property type="project" value="UniProtKB-KW"/>
</dbReference>
<evidence type="ECO:0000313" key="5">
    <source>
        <dbReference type="EMBL" id="EXU75557.1"/>
    </source>
</evidence>
<evidence type="ECO:0000259" key="4">
    <source>
        <dbReference type="Pfam" id="PF02668"/>
    </source>
</evidence>
<keyword evidence="2" id="KW-0560">Oxidoreductase</keyword>
<gene>
    <name evidence="5" type="ORF">BG55_10315</name>
</gene>
<dbReference type="PATRIC" id="fig|69222.5.peg.2129"/>
<dbReference type="Pfam" id="PF02668">
    <property type="entry name" value="TauD"/>
    <property type="match status" value="1"/>
</dbReference>
<evidence type="ECO:0000256" key="3">
    <source>
        <dbReference type="ARBA" id="ARBA00023194"/>
    </source>
</evidence>
<dbReference type="AlphaFoldDB" id="A0A014PX88"/>
<dbReference type="EMBL" id="JFHN01000045">
    <property type="protein sequence ID" value="EXU75557.1"/>
    <property type="molecule type" value="Genomic_DNA"/>
</dbReference>
<name>A0A014PX88_9GAMM</name>
<sequence length="216" mass="23994">MYQSAFNRVEHEEGVFSSGVNQIGGLSRGTHVVFNSSAHLPLHTDGSYIPIGSIKTSILLCKQHASQGGETVLFDSVSAFQQLRIDYPDLANILLEENIFRRRSTGTQSGKQYSHIGPVFRSDENGGFIGGFTLDITADWEWSYKINPRVADAVDYLSQLATEGSRYFLTFPLCRGQALIFRNDKISHGRRAFTDDPACPRTLLRGMFVDVPKLSA</sequence>
<proteinExistence type="predicted"/>
<dbReference type="InterPro" id="IPR042098">
    <property type="entry name" value="TauD-like_sf"/>
</dbReference>
<dbReference type="InterPro" id="IPR050411">
    <property type="entry name" value="AlphaKG_dependent_hydroxylases"/>
</dbReference>
<comment type="cofactor">
    <cofactor evidence="1">
        <name>Fe(2+)</name>
        <dbReference type="ChEBI" id="CHEBI:29033"/>
    </cofactor>
</comment>
<dbReference type="PANTHER" id="PTHR10696:SF56">
    <property type="entry name" value="TAUD_TFDA-LIKE DOMAIN-CONTAINING PROTEIN"/>
    <property type="match status" value="1"/>
</dbReference>
<dbReference type="InterPro" id="IPR003819">
    <property type="entry name" value="TauD/TfdA-like"/>
</dbReference>
<reference evidence="5 6" key="1">
    <citation type="submission" date="2014-02" db="EMBL/GenBank/DDBJ databases">
        <title>Draft genome of Erwinia mallotivora strain BT-MARDI, a papaya dieback pathogen.</title>
        <authorList>
            <person name="Redzuan R."/>
            <person name="Abu Bakar N."/>
            <person name="Badrun R."/>
            <person name="Mohd Raih M.F."/>
            <person name="Rozano L."/>
            <person name="Mat Amin N."/>
        </authorList>
    </citation>
    <scope>NUCLEOTIDE SEQUENCE [LARGE SCALE GENOMIC DNA]</scope>
    <source>
        <strain evidence="5 6">BT-MARDI</strain>
    </source>
</reference>
<dbReference type="Proteomes" id="UP000019918">
    <property type="component" value="Unassembled WGS sequence"/>
</dbReference>
<dbReference type="Gene3D" id="3.60.130.10">
    <property type="entry name" value="Clavaminate synthase-like"/>
    <property type="match status" value="1"/>
</dbReference>
<dbReference type="PANTHER" id="PTHR10696">
    <property type="entry name" value="GAMMA-BUTYROBETAINE HYDROXYLASE-RELATED"/>
    <property type="match status" value="1"/>
</dbReference>
<protein>
    <submittedName>
        <fullName evidence="5">Clavaminate synthase</fullName>
    </submittedName>
</protein>
<dbReference type="GO" id="GO:0016706">
    <property type="term" value="F:2-oxoglutarate-dependent dioxygenase activity"/>
    <property type="evidence" value="ECO:0007669"/>
    <property type="project" value="UniProtKB-ARBA"/>
</dbReference>
<evidence type="ECO:0000256" key="2">
    <source>
        <dbReference type="ARBA" id="ARBA00023002"/>
    </source>
</evidence>
<evidence type="ECO:0000256" key="1">
    <source>
        <dbReference type="ARBA" id="ARBA00001954"/>
    </source>
</evidence>
<organism evidence="5 6">
    <name type="scientific">Erwinia mallotivora</name>
    <dbReference type="NCBI Taxonomy" id="69222"/>
    <lineage>
        <taxon>Bacteria</taxon>
        <taxon>Pseudomonadati</taxon>
        <taxon>Pseudomonadota</taxon>
        <taxon>Gammaproteobacteria</taxon>
        <taxon>Enterobacterales</taxon>
        <taxon>Erwiniaceae</taxon>
        <taxon>Erwinia</taxon>
    </lineage>
</organism>
<dbReference type="SUPFAM" id="SSF51197">
    <property type="entry name" value="Clavaminate synthase-like"/>
    <property type="match status" value="1"/>
</dbReference>
<feature type="domain" description="TauD/TfdA-like" evidence="4">
    <location>
        <begin position="36"/>
        <end position="206"/>
    </location>
</feature>
<keyword evidence="6" id="KW-1185">Reference proteome</keyword>
<accession>A0A014PX88</accession>